<evidence type="ECO:0000256" key="4">
    <source>
        <dbReference type="ARBA" id="ARBA00022723"/>
    </source>
</evidence>
<dbReference type="FunFam" id="3.90.70.10:FF:000010">
    <property type="entry name" value="Calpain 15"/>
    <property type="match status" value="1"/>
</dbReference>
<evidence type="ECO:0000256" key="2">
    <source>
        <dbReference type="ARBA" id="ARBA00022553"/>
    </source>
</evidence>
<evidence type="ECO:0000256" key="10">
    <source>
        <dbReference type="SAM" id="MobiDB-lite"/>
    </source>
</evidence>
<keyword evidence="9" id="KW-0862">Zinc</keyword>
<dbReference type="InterPro" id="IPR001876">
    <property type="entry name" value="Znf_RanBP2"/>
</dbReference>
<evidence type="ECO:0000256" key="8">
    <source>
        <dbReference type="ARBA" id="ARBA00022807"/>
    </source>
</evidence>
<dbReference type="CDD" id="cd00044">
    <property type="entry name" value="CysPc"/>
    <property type="match status" value="1"/>
</dbReference>
<proteinExistence type="inferred from homology"/>
<dbReference type="Pfam" id="PF00648">
    <property type="entry name" value="Peptidase_C2"/>
    <property type="match status" value="1"/>
</dbReference>
<dbReference type="PROSITE" id="PS00139">
    <property type="entry name" value="THIOL_PROTEASE_CYS"/>
    <property type="match status" value="1"/>
</dbReference>
<dbReference type="PANTHER" id="PTHR10183">
    <property type="entry name" value="CALPAIN"/>
    <property type="match status" value="1"/>
</dbReference>
<accession>A0A2A6C011</accession>
<evidence type="ECO:0000256" key="5">
    <source>
        <dbReference type="ARBA" id="ARBA00022737"/>
    </source>
</evidence>
<gene>
    <name evidence="11" type="primary">WBGene00280481</name>
</gene>
<keyword evidence="8" id="KW-0788">Thiol protease</keyword>
<feature type="compositionally biased region" description="Polar residues" evidence="10">
    <location>
        <begin position="124"/>
        <end position="151"/>
    </location>
</feature>
<sequence length="809" mass="89011">MGWSCTYCTLINEDHEALCDGCGSSKEGKQVRGLAAGLRNAVSGAVASLTTIWDDLVDVTSAPFTPPPAPPPQPAPYSVFDVREVPRAAASPVSPLSPQQPRIPVITLSDTPPPRPPPPRRVQDLQQAMPRTSVNTVSRPCSVSLHSSPMRDQTVRDEREARNQLKQIELLCREFKTSFIDDEFPPTEKSMGKLYDDAEMAVPGRIKPADVVWLRPTEMFTKDGHRFPYTVFNDPSSSDIEQGALGDCWLLSAMALIAERPDILDKILLTKAYSELGVYQIRLCVDGRWRVVTVDDYFPCRRSSRTLAFAVGRKNQLWVPLVEKAYAKALGQYAKLRAGRTVEGLALLTGAPCETISLEDDDLEVDLVWARLLSAKEAGYVIGASCGAGSKRRVPEAVSASLGLLTQHAYSILDVRQEGPNRLLRVRNPWGSHVWTGAWSDRWAGWPEELKRRLLPAGVRAPGAFWMAYDDFRLHFDSIDFAKIRQHLAWAELRVPCRIGGSWADDAVALMLVVEEPTEMCCSLFRGGSRTADDHEDLLMCIHRVDPKGRVGELETRSDRKLSHMATTGDFFLRPGHYVITALSLSSFNRGKFRLDASLVVHSNKLLFGEAIACPPQMATDSLVQLALKEGSVQRSMNGVIPRFVTKRFGGLMVMVDNHLPATHLHVTSDCSKGPMKQQICWGVKVHNSVMVMVDHHLSATHLPVTSDCSNSSNVLSSRGATKVIDSVPPMSRQILIVLSHFDASNGYVVENKLMMATSRTAAINGVMMQPGAGASAAALARVQPGIEHHPPFEDEASKQLHAPRSVLS</sequence>
<feature type="region of interest" description="Disordered" evidence="10">
    <location>
        <begin position="90"/>
        <end position="156"/>
    </location>
</feature>
<reference evidence="12" key="1">
    <citation type="journal article" date="2008" name="Nat. Genet.">
        <title>The Pristionchus pacificus genome provides a unique perspective on nematode lifestyle and parasitism.</title>
        <authorList>
            <person name="Dieterich C."/>
            <person name="Clifton S.W."/>
            <person name="Schuster L.N."/>
            <person name="Chinwalla A."/>
            <person name="Delehaunty K."/>
            <person name="Dinkelacker I."/>
            <person name="Fulton L."/>
            <person name="Fulton R."/>
            <person name="Godfrey J."/>
            <person name="Minx P."/>
            <person name="Mitreva M."/>
            <person name="Roeseler W."/>
            <person name="Tian H."/>
            <person name="Witte H."/>
            <person name="Yang S.P."/>
            <person name="Wilson R.K."/>
            <person name="Sommer R.J."/>
        </authorList>
    </citation>
    <scope>NUCLEOTIDE SEQUENCE [LARGE SCALE GENOMIC DNA]</scope>
    <source>
        <strain evidence="12">PS312</strain>
    </source>
</reference>
<dbReference type="GO" id="GO:0006508">
    <property type="term" value="P:proteolysis"/>
    <property type="evidence" value="ECO:0000318"/>
    <property type="project" value="GO_Central"/>
</dbReference>
<feature type="region of interest" description="Disordered" evidence="10">
    <location>
        <begin position="788"/>
        <end position="809"/>
    </location>
</feature>
<evidence type="ECO:0000256" key="3">
    <source>
        <dbReference type="ARBA" id="ARBA00022670"/>
    </source>
</evidence>
<evidence type="ECO:0000256" key="9">
    <source>
        <dbReference type="ARBA" id="ARBA00022833"/>
    </source>
</evidence>
<dbReference type="PROSITE" id="PS01358">
    <property type="entry name" value="ZF_RANBP2_1"/>
    <property type="match status" value="1"/>
</dbReference>
<keyword evidence="2" id="KW-0597">Phosphoprotein</keyword>
<dbReference type="SMART" id="SM00230">
    <property type="entry name" value="CysPc"/>
    <property type="match status" value="1"/>
</dbReference>
<dbReference type="GO" id="GO:0004198">
    <property type="term" value="F:calcium-dependent cysteine-type endopeptidase activity"/>
    <property type="evidence" value="ECO:0000318"/>
    <property type="project" value="GO_Central"/>
</dbReference>
<dbReference type="PANTHER" id="PTHR10183:SF382">
    <property type="entry name" value="CALPAIN-15"/>
    <property type="match status" value="1"/>
</dbReference>
<keyword evidence="6" id="KW-0863">Zinc-finger</keyword>
<dbReference type="EnsemblMetazoa" id="PPA42112.1">
    <property type="protein sequence ID" value="PPA42112.1"/>
    <property type="gene ID" value="WBGene00280481"/>
</dbReference>
<dbReference type="OrthoDB" id="424753at2759"/>
<keyword evidence="4" id="KW-0479">Metal-binding</keyword>
<feature type="compositionally biased region" description="Basic and acidic residues" evidence="10">
    <location>
        <begin position="788"/>
        <end position="799"/>
    </location>
</feature>
<reference evidence="11" key="2">
    <citation type="submission" date="2022-06" db="UniProtKB">
        <authorList>
            <consortium name="EnsemblMetazoa"/>
        </authorList>
    </citation>
    <scope>IDENTIFICATION</scope>
    <source>
        <strain evidence="11">PS312</strain>
    </source>
</reference>
<dbReference type="GO" id="GO:0005737">
    <property type="term" value="C:cytoplasm"/>
    <property type="evidence" value="ECO:0000318"/>
    <property type="project" value="GO_Central"/>
</dbReference>
<dbReference type="InterPro" id="IPR001300">
    <property type="entry name" value="Peptidase_C2_calpain_cat"/>
</dbReference>
<dbReference type="InterPro" id="IPR000169">
    <property type="entry name" value="Pept_cys_AS"/>
</dbReference>
<keyword evidence="5" id="KW-0677">Repeat</keyword>
<dbReference type="Gene3D" id="3.90.70.10">
    <property type="entry name" value="Cysteine proteinases"/>
    <property type="match status" value="1"/>
</dbReference>
<dbReference type="GO" id="GO:0008270">
    <property type="term" value="F:zinc ion binding"/>
    <property type="evidence" value="ECO:0007669"/>
    <property type="project" value="UniProtKB-KW"/>
</dbReference>
<dbReference type="SUPFAM" id="SSF54001">
    <property type="entry name" value="Cysteine proteinases"/>
    <property type="match status" value="1"/>
</dbReference>
<evidence type="ECO:0000313" key="11">
    <source>
        <dbReference type="EnsemblMetazoa" id="PPA42112.1"/>
    </source>
</evidence>
<dbReference type="PROSITE" id="PS50203">
    <property type="entry name" value="CALPAIN_CAT"/>
    <property type="match status" value="1"/>
</dbReference>
<dbReference type="PROSITE" id="PS50199">
    <property type="entry name" value="ZF_RANBP2_2"/>
    <property type="match status" value="1"/>
</dbReference>
<accession>A0A8R1UYC7</accession>
<evidence type="ECO:0000256" key="6">
    <source>
        <dbReference type="ARBA" id="ARBA00022771"/>
    </source>
</evidence>
<organism evidence="11 12">
    <name type="scientific">Pristionchus pacificus</name>
    <name type="common">Parasitic nematode worm</name>
    <dbReference type="NCBI Taxonomy" id="54126"/>
    <lineage>
        <taxon>Eukaryota</taxon>
        <taxon>Metazoa</taxon>
        <taxon>Ecdysozoa</taxon>
        <taxon>Nematoda</taxon>
        <taxon>Chromadorea</taxon>
        <taxon>Rhabditida</taxon>
        <taxon>Rhabditina</taxon>
        <taxon>Diplogasteromorpha</taxon>
        <taxon>Diplogasteroidea</taxon>
        <taxon>Neodiplogasteridae</taxon>
        <taxon>Pristionchus</taxon>
    </lineage>
</organism>
<evidence type="ECO:0000256" key="1">
    <source>
        <dbReference type="ARBA" id="ARBA00007623"/>
    </source>
</evidence>
<dbReference type="InterPro" id="IPR038765">
    <property type="entry name" value="Papain-like_cys_pep_sf"/>
</dbReference>
<keyword evidence="3" id="KW-0645">Protease</keyword>
<dbReference type="Proteomes" id="UP000005239">
    <property type="component" value="Unassembled WGS sequence"/>
</dbReference>
<evidence type="ECO:0000256" key="7">
    <source>
        <dbReference type="ARBA" id="ARBA00022801"/>
    </source>
</evidence>
<keyword evidence="12" id="KW-1185">Reference proteome</keyword>
<name>A0A2A6C011_PRIPA</name>
<keyword evidence="7" id="KW-0378">Hydrolase</keyword>
<protein>
    <submittedName>
        <fullName evidence="11">Peptidase</fullName>
    </submittedName>
</protein>
<dbReference type="PRINTS" id="PR00704">
    <property type="entry name" value="CALPAIN"/>
</dbReference>
<comment type="similarity">
    <text evidence="1">Belongs to the peptidase C2 family.</text>
</comment>
<feature type="compositionally biased region" description="Pro residues" evidence="10">
    <location>
        <begin position="111"/>
        <end position="120"/>
    </location>
</feature>
<dbReference type="AlphaFoldDB" id="A0A2A6C011"/>
<dbReference type="InterPro" id="IPR022684">
    <property type="entry name" value="Calpain_cysteine_protease"/>
</dbReference>
<evidence type="ECO:0000313" key="12">
    <source>
        <dbReference type="Proteomes" id="UP000005239"/>
    </source>
</evidence>